<reference evidence="1" key="1">
    <citation type="submission" date="2019-10" db="EMBL/GenBank/DDBJ databases">
        <authorList>
            <person name="Soares A.E.R."/>
            <person name="Aleixo A."/>
            <person name="Schneider P."/>
            <person name="Miyaki C.Y."/>
            <person name="Schneider M.P."/>
            <person name="Mello C."/>
            <person name="Vasconcelos A.T.R."/>
        </authorList>
    </citation>
    <scope>NUCLEOTIDE SEQUENCE</scope>
    <source>
        <tissue evidence="1">Muscle</tissue>
    </source>
</reference>
<proteinExistence type="predicted"/>
<gene>
    <name evidence="1" type="ORF">WISP_64589</name>
</gene>
<organism evidence="1 2">
    <name type="scientific">Willisornis vidua</name>
    <name type="common">Xingu scale-backed antbird</name>
    <dbReference type="NCBI Taxonomy" id="1566151"/>
    <lineage>
        <taxon>Eukaryota</taxon>
        <taxon>Metazoa</taxon>
        <taxon>Chordata</taxon>
        <taxon>Craniata</taxon>
        <taxon>Vertebrata</taxon>
        <taxon>Euteleostomi</taxon>
        <taxon>Archelosauria</taxon>
        <taxon>Archosauria</taxon>
        <taxon>Dinosauria</taxon>
        <taxon>Saurischia</taxon>
        <taxon>Theropoda</taxon>
        <taxon>Coelurosauria</taxon>
        <taxon>Aves</taxon>
        <taxon>Neognathae</taxon>
        <taxon>Neoaves</taxon>
        <taxon>Telluraves</taxon>
        <taxon>Australaves</taxon>
        <taxon>Passeriformes</taxon>
        <taxon>Thamnophilidae</taxon>
        <taxon>Willisornis</taxon>
    </lineage>
</organism>
<dbReference type="Proteomes" id="UP001145742">
    <property type="component" value="Unassembled WGS sequence"/>
</dbReference>
<protein>
    <submittedName>
        <fullName evidence="1">Uncharacterized protein</fullName>
    </submittedName>
</protein>
<accession>A0ABQ9DE28</accession>
<evidence type="ECO:0000313" key="2">
    <source>
        <dbReference type="Proteomes" id="UP001145742"/>
    </source>
</evidence>
<sequence>MQTNSQTLPARTTQHEAPWALHQEGQAHDKNSTCGYLTPFLIMEGVWIPPDDNNAAPFLKVLDEDNEEEVAQIEEYGKAESEGPRRDLRACRSCSDGEAAELSHRNTGKKTY</sequence>
<name>A0ABQ9DE28_9PASS</name>
<comment type="caution">
    <text evidence="1">The sequence shown here is derived from an EMBL/GenBank/DDBJ whole genome shotgun (WGS) entry which is preliminary data.</text>
</comment>
<evidence type="ECO:0000313" key="1">
    <source>
        <dbReference type="EMBL" id="KAJ7417408.1"/>
    </source>
</evidence>
<dbReference type="EMBL" id="WHWB01033759">
    <property type="protein sequence ID" value="KAJ7417408.1"/>
    <property type="molecule type" value="Genomic_DNA"/>
</dbReference>
<keyword evidence="2" id="KW-1185">Reference proteome</keyword>